<dbReference type="Pfam" id="PF05653">
    <property type="entry name" value="Mg_trans_NIPA"/>
    <property type="match status" value="1"/>
</dbReference>
<dbReference type="PaxDb" id="35128-Thaps1093"/>
<proteinExistence type="predicted"/>
<evidence type="ECO:0000313" key="9">
    <source>
        <dbReference type="EMBL" id="EED95692.1"/>
    </source>
</evidence>
<feature type="domain" description="Limiting CO2-inducible protein B/C beta carbonyic anhydrase" evidence="8">
    <location>
        <begin position="100"/>
        <end position="332"/>
    </location>
</feature>
<evidence type="ECO:0000256" key="6">
    <source>
        <dbReference type="SAM" id="Phobius"/>
    </source>
</evidence>
<dbReference type="InterPro" id="IPR040703">
    <property type="entry name" value="LCIB/C_CA"/>
</dbReference>
<sequence>MLGLNKAFTFLLGANLVAQSAAFAPSISGKQVNAVQLMSSSNDDVVDVATREARITTPLSIALASMAAPLAGLSAIPTTANAASASAFEAGMRKSFPGSLPNSAVALRVASALKERGYTETNTLFASSFCSDEINDTPESLVADFQNKMQVDGVFNLGGLGGLPFVGITGMGAFLSHCPEQGKVFIVFGPHVGISDTGAVGTVERIGQNGPHTSCGAGIGAYKAIMGKPMSDEDMAFIGTKDFQEEYIIAKLRDRLDVLRGKDPSDETITYVTNKMYDLVWEMLRSEINAYTTKDGFWKGTTEVTLLGGIVVNRGHGQGTPGGEDFFQPLMLKSLTQSGESDLYGEVFGDFPALAAPHRNAKKQSIPWLSPSAVKTAPSNSGSESENEFEIVAVANKSPASSMTWVVGTIVFVSGSLLNFASYAFAAQSMLASLESVQFVTNLLFGRFMLGAHVTQTMLVGTLLTVTGTVMAVQFSSKDTLELDVDDIKQLYLNPVYLSYLGIMGVLLLVLHIIYRRLDDLQNKNKPMKQSEIIMPIVYSVWSAMVGTQSTVQAKVLAELLAVQSSGHDNVFASWFFFIFFAIVSGGIFFLEFDSFDANQWIGFWLGIIVMFSGLVLLTPPPSHAEDDDELHRELVNLILINGGHSLASNQSMGSHGGSLLPTPRYGIVETPDTTPITSQAFPTVQSQHEGIKQPSNVGSGKSPRRPPRFSKENMTKAAMEAMREVVNESTRFLGGDPSTRAYSEAMVIATVGEDVRRRRRKALETLLCQIKDNPLSPNGYNDEIVGLIRDLELDVVVTPPPVDHEDIRTHLSLTQEKLKRTIQIELEQNATPKDDQPIRDLSNLFNIAS</sequence>
<dbReference type="GO" id="GO:0016020">
    <property type="term" value="C:membrane"/>
    <property type="evidence" value="ECO:0007669"/>
    <property type="project" value="UniProtKB-SubCell"/>
</dbReference>
<dbReference type="PANTHER" id="PTHR38016">
    <property type="entry name" value="UNNAMED PRODUCT"/>
    <property type="match status" value="1"/>
</dbReference>
<dbReference type="eggNOG" id="KOG2922">
    <property type="taxonomic scope" value="Eukaryota"/>
</dbReference>
<dbReference type="InterPro" id="IPR008521">
    <property type="entry name" value="Mg_trans_NIPA"/>
</dbReference>
<organism evidence="9 10">
    <name type="scientific">Thalassiosira pseudonana</name>
    <name type="common">Marine diatom</name>
    <name type="synonym">Cyclotella nana</name>
    <dbReference type="NCBI Taxonomy" id="35128"/>
    <lineage>
        <taxon>Eukaryota</taxon>
        <taxon>Sar</taxon>
        <taxon>Stramenopiles</taxon>
        <taxon>Ochrophyta</taxon>
        <taxon>Bacillariophyta</taxon>
        <taxon>Coscinodiscophyceae</taxon>
        <taxon>Thalassiosirophycidae</taxon>
        <taxon>Thalassiosirales</taxon>
        <taxon>Thalassiosiraceae</taxon>
        <taxon>Thalassiosira</taxon>
    </lineage>
</organism>
<protein>
    <recommendedName>
        <fullName evidence="8">Limiting CO2-inducible protein B/C beta carbonyic anhydrase domain-containing protein</fullName>
    </recommendedName>
</protein>
<dbReference type="HOGENOM" id="CLU_335734_0_0_1"/>
<reference evidence="9 10" key="1">
    <citation type="journal article" date="2004" name="Science">
        <title>The genome of the diatom Thalassiosira pseudonana: ecology, evolution, and metabolism.</title>
        <authorList>
            <person name="Armbrust E.V."/>
            <person name="Berges J.A."/>
            <person name="Bowler C."/>
            <person name="Green B.R."/>
            <person name="Martinez D."/>
            <person name="Putnam N.H."/>
            <person name="Zhou S."/>
            <person name="Allen A.E."/>
            <person name="Apt K.E."/>
            <person name="Bechner M."/>
            <person name="Brzezinski M.A."/>
            <person name="Chaal B.K."/>
            <person name="Chiovitti A."/>
            <person name="Davis A.K."/>
            <person name="Demarest M.S."/>
            <person name="Detter J.C."/>
            <person name="Glavina T."/>
            <person name="Goodstein D."/>
            <person name="Hadi M.Z."/>
            <person name="Hellsten U."/>
            <person name="Hildebrand M."/>
            <person name="Jenkins B.D."/>
            <person name="Jurka J."/>
            <person name="Kapitonov V.V."/>
            <person name="Kroger N."/>
            <person name="Lau W.W."/>
            <person name="Lane T.W."/>
            <person name="Larimer F.W."/>
            <person name="Lippmeier J.C."/>
            <person name="Lucas S."/>
            <person name="Medina M."/>
            <person name="Montsant A."/>
            <person name="Obornik M."/>
            <person name="Parker M.S."/>
            <person name="Palenik B."/>
            <person name="Pazour G.J."/>
            <person name="Richardson P.M."/>
            <person name="Rynearson T.A."/>
            <person name="Saito M.A."/>
            <person name="Schwartz D.C."/>
            <person name="Thamatrakoln K."/>
            <person name="Valentin K."/>
            <person name="Vardi A."/>
            <person name="Wilkerson F.P."/>
            <person name="Rokhsar D.S."/>
        </authorList>
    </citation>
    <scope>NUCLEOTIDE SEQUENCE [LARGE SCALE GENOMIC DNA]</scope>
    <source>
        <strain evidence="9 10">CCMP1335</strain>
    </source>
</reference>
<evidence type="ECO:0000256" key="2">
    <source>
        <dbReference type="ARBA" id="ARBA00022692"/>
    </source>
</evidence>
<dbReference type="KEGG" id="tps:THAPSDRAFT_1093"/>
<dbReference type="GeneID" id="7453433"/>
<dbReference type="Proteomes" id="UP000001449">
    <property type="component" value="Chromosome 1"/>
</dbReference>
<feature type="signal peptide" evidence="7">
    <location>
        <begin position="1"/>
        <end position="22"/>
    </location>
</feature>
<evidence type="ECO:0000256" key="1">
    <source>
        <dbReference type="ARBA" id="ARBA00004141"/>
    </source>
</evidence>
<comment type="subcellular location">
    <subcellularLocation>
        <location evidence="1">Membrane</location>
        <topology evidence="1">Multi-pass membrane protein</topology>
    </subcellularLocation>
</comment>
<reference evidence="9 10" key="2">
    <citation type="journal article" date="2008" name="Nature">
        <title>The Phaeodactylum genome reveals the evolutionary history of diatom genomes.</title>
        <authorList>
            <person name="Bowler C."/>
            <person name="Allen A.E."/>
            <person name="Badger J.H."/>
            <person name="Grimwood J."/>
            <person name="Jabbari K."/>
            <person name="Kuo A."/>
            <person name="Maheswari U."/>
            <person name="Martens C."/>
            <person name="Maumus F."/>
            <person name="Otillar R.P."/>
            <person name="Rayko E."/>
            <person name="Salamov A."/>
            <person name="Vandepoele K."/>
            <person name="Beszteri B."/>
            <person name="Gruber A."/>
            <person name="Heijde M."/>
            <person name="Katinka M."/>
            <person name="Mock T."/>
            <person name="Valentin K."/>
            <person name="Verret F."/>
            <person name="Berges J.A."/>
            <person name="Brownlee C."/>
            <person name="Cadoret J.P."/>
            <person name="Chiovitti A."/>
            <person name="Choi C.J."/>
            <person name="Coesel S."/>
            <person name="De Martino A."/>
            <person name="Detter J.C."/>
            <person name="Durkin C."/>
            <person name="Falciatore A."/>
            <person name="Fournet J."/>
            <person name="Haruta M."/>
            <person name="Huysman M.J."/>
            <person name="Jenkins B.D."/>
            <person name="Jiroutova K."/>
            <person name="Jorgensen R.E."/>
            <person name="Joubert Y."/>
            <person name="Kaplan A."/>
            <person name="Kroger N."/>
            <person name="Kroth P.G."/>
            <person name="La Roche J."/>
            <person name="Lindquist E."/>
            <person name="Lommer M."/>
            <person name="Martin-Jezequel V."/>
            <person name="Lopez P.J."/>
            <person name="Lucas S."/>
            <person name="Mangogna M."/>
            <person name="McGinnis K."/>
            <person name="Medlin L.K."/>
            <person name="Montsant A."/>
            <person name="Oudot-Le Secq M.P."/>
            <person name="Napoli C."/>
            <person name="Obornik M."/>
            <person name="Parker M.S."/>
            <person name="Petit J.L."/>
            <person name="Porcel B.M."/>
            <person name="Poulsen N."/>
            <person name="Robison M."/>
            <person name="Rychlewski L."/>
            <person name="Rynearson T.A."/>
            <person name="Schmutz J."/>
            <person name="Shapiro H."/>
            <person name="Siaut M."/>
            <person name="Stanley M."/>
            <person name="Sussman M.R."/>
            <person name="Taylor A.R."/>
            <person name="Vardi A."/>
            <person name="von Dassow P."/>
            <person name="Vyverman W."/>
            <person name="Willis A."/>
            <person name="Wyrwicz L.S."/>
            <person name="Rokhsar D.S."/>
            <person name="Weissenbach J."/>
            <person name="Armbrust E.V."/>
            <person name="Green B.R."/>
            <person name="Van de Peer Y."/>
            <person name="Grigoriev I.V."/>
        </authorList>
    </citation>
    <scope>NUCLEOTIDE SEQUENCE [LARGE SCALE GENOMIC DNA]</scope>
    <source>
        <strain evidence="9 10">CCMP1335</strain>
    </source>
</reference>
<feature type="transmembrane region" description="Helical" evidence="6">
    <location>
        <begin position="405"/>
        <end position="426"/>
    </location>
</feature>
<keyword evidence="4 6" id="KW-0472">Membrane</keyword>
<feature type="region of interest" description="Disordered" evidence="5">
    <location>
        <begin position="683"/>
        <end position="711"/>
    </location>
</feature>
<feature type="compositionally biased region" description="Polar residues" evidence="5">
    <location>
        <begin position="683"/>
        <end position="700"/>
    </location>
</feature>
<accession>B8BPY6</accession>
<evidence type="ECO:0000256" key="3">
    <source>
        <dbReference type="ARBA" id="ARBA00022989"/>
    </source>
</evidence>
<evidence type="ECO:0000259" key="8">
    <source>
        <dbReference type="Pfam" id="PF18599"/>
    </source>
</evidence>
<feature type="transmembrane region" description="Helical" evidence="6">
    <location>
        <begin position="598"/>
        <end position="618"/>
    </location>
</feature>
<dbReference type="RefSeq" id="XP_002286051.1">
    <property type="nucleotide sequence ID" value="XM_002286015.1"/>
</dbReference>
<dbReference type="PANTHER" id="PTHR38016:SF1">
    <property type="entry name" value="LIMITING CO2-INDUCIBLE PROTEIN B_C BETA CARBONYIC ANHYDRASE DOMAIN-CONTAINING PROTEIN"/>
    <property type="match status" value="1"/>
</dbReference>
<name>B8BPY6_THAPS</name>
<feature type="transmembrane region" description="Helical" evidence="6">
    <location>
        <begin position="457"/>
        <end position="477"/>
    </location>
</feature>
<feature type="chain" id="PRO_5002865767" description="Limiting CO2-inducible protein B/C beta carbonyic anhydrase domain-containing protein" evidence="7">
    <location>
        <begin position="23"/>
        <end position="850"/>
    </location>
</feature>
<evidence type="ECO:0000256" key="5">
    <source>
        <dbReference type="SAM" id="MobiDB-lite"/>
    </source>
</evidence>
<dbReference type="GO" id="GO:0015095">
    <property type="term" value="F:magnesium ion transmembrane transporter activity"/>
    <property type="evidence" value="ECO:0007669"/>
    <property type="project" value="InterPro"/>
</dbReference>
<dbReference type="SMR" id="B8BPY6"/>
<dbReference type="InParanoid" id="B8BPY6"/>
<keyword evidence="10" id="KW-1185">Reference proteome</keyword>
<keyword evidence="2 6" id="KW-0812">Transmembrane</keyword>
<feature type="transmembrane region" description="Helical" evidence="6">
    <location>
        <begin position="497"/>
        <end position="515"/>
    </location>
</feature>
<dbReference type="Pfam" id="PF18599">
    <property type="entry name" value="LCIB_C_CA"/>
    <property type="match status" value="1"/>
</dbReference>
<keyword evidence="7" id="KW-0732">Signal</keyword>
<dbReference type="AlphaFoldDB" id="B8BPY6"/>
<keyword evidence="3 6" id="KW-1133">Transmembrane helix</keyword>
<dbReference type="EMBL" id="CM000638">
    <property type="protein sequence ID" value="EED95692.1"/>
    <property type="molecule type" value="Genomic_DNA"/>
</dbReference>
<gene>
    <name evidence="9" type="ORF">THAPSDRAFT_1093</name>
</gene>
<feature type="transmembrane region" description="Helical" evidence="6">
    <location>
        <begin position="572"/>
        <end position="591"/>
    </location>
</feature>
<evidence type="ECO:0000256" key="7">
    <source>
        <dbReference type="SAM" id="SignalP"/>
    </source>
</evidence>
<evidence type="ECO:0000256" key="4">
    <source>
        <dbReference type="ARBA" id="ARBA00023136"/>
    </source>
</evidence>
<evidence type="ECO:0000313" key="10">
    <source>
        <dbReference type="Proteomes" id="UP000001449"/>
    </source>
</evidence>